<dbReference type="InterPro" id="IPR036390">
    <property type="entry name" value="WH_DNA-bd_sf"/>
</dbReference>
<dbReference type="PANTHER" id="PTHR38600">
    <property type="entry name" value="TRANSCRIPTIONAL REGULATORY PROTEIN"/>
    <property type="match status" value="1"/>
</dbReference>
<dbReference type="CDD" id="cd00090">
    <property type="entry name" value="HTH_ARSR"/>
    <property type="match status" value="1"/>
</dbReference>
<keyword evidence="3" id="KW-1185">Reference proteome</keyword>
<organism evidence="2 3">
    <name type="scientific">Phenylobacterium glaciei</name>
    <dbReference type="NCBI Taxonomy" id="2803784"/>
    <lineage>
        <taxon>Bacteria</taxon>
        <taxon>Pseudomonadati</taxon>
        <taxon>Pseudomonadota</taxon>
        <taxon>Alphaproteobacteria</taxon>
        <taxon>Caulobacterales</taxon>
        <taxon>Caulobacteraceae</taxon>
        <taxon>Phenylobacterium</taxon>
    </lineage>
</organism>
<dbReference type="InterPro" id="IPR001845">
    <property type="entry name" value="HTH_ArsR_DNA-bd_dom"/>
</dbReference>
<proteinExistence type="predicted"/>
<evidence type="ECO:0000259" key="1">
    <source>
        <dbReference type="SMART" id="SM00418"/>
    </source>
</evidence>
<dbReference type="PRINTS" id="PR00778">
    <property type="entry name" value="HTHARSR"/>
</dbReference>
<accession>A0A941HWT0</accession>
<dbReference type="SMART" id="SM00418">
    <property type="entry name" value="HTH_ARSR"/>
    <property type="match status" value="1"/>
</dbReference>
<dbReference type="InterPro" id="IPR011991">
    <property type="entry name" value="ArsR-like_HTH"/>
</dbReference>
<dbReference type="PANTHER" id="PTHR38600:SF1">
    <property type="entry name" value="TRANSCRIPTIONAL REGULATORY PROTEIN"/>
    <property type="match status" value="1"/>
</dbReference>
<evidence type="ECO:0000313" key="2">
    <source>
        <dbReference type="EMBL" id="MBR7619577.1"/>
    </source>
</evidence>
<dbReference type="EMBL" id="JAGSGD010000001">
    <property type="protein sequence ID" value="MBR7619577.1"/>
    <property type="molecule type" value="Genomic_DNA"/>
</dbReference>
<reference evidence="2" key="1">
    <citation type="submission" date="2021-04" db="EMBL/GenBank/DDBJ databases">
        <title>Draft genome assembly of strain Phenylobacterium sp. 20VBR1 using MiniION and Illumina platforms.</title>
        <authorList>
            <person name="Thomas F.A."/>
            <person name="Krishnan K.P."/>
            <person name="Sinha R.K."/>
        </authorList>
    </citation>
    <scope>NUCLEOTIDE SEQUENCE</scope>
    <source>
        <strain evidence="2">20VBR1</strain>
    </source>
</reference>
<feature type="domain" description="HTH arsR-type" evidence="1">
    <location>
        <begin position="9"/>
        <end position="85"/>
    </location>
</feature>
<name>A0A941HWT0_9CAUL</name>
<comment type="caution">
    <text evidence="2">The sequence shown here is derived from an EMBL/GenBank/DDBJ whole genome shotgun (WGS) entry which is preliminary data.</text>
</comment>
<protein>
    <submittedName>
        <fullName evidence="2">Helix-turn-helix transcriptional regulator</fullName>
    </submittedName>
</protein>
<dbReference type="RefSeq" id="WP_215339923.1">
    <property type="nucleotide sequence ID" value="NZ_JAGSGD010000001.1"/>
</dbReference>
<dbReference type="InterPro" id="IPR036388">
    <property type="entry name" value="WH-like_DNA-bd_sf"/>
</dbReference>
<evidence type="ECO:0000313" key="3">
    <source>
        <dbReference type="Proteomes" id="UP000622580"/>
    </source>
</evidence>
<dbReference type="GO" id="GO:0003700">
    <property type="term" value="F:DNA-binding transcription factor activity"/>
    <property type="evidence" value="ECO:0007669"/>
    <property type="project" value="InterPro"/>
</dbReference>
<dbReference type="SUPFAM" id="SSF46785">
    <property type="entry name" value="Winged helix' DNA-binding domain"/>
    <property type="match status" value="1"/>
</dbReference>
<dbReference type="Pfam" id="PF12840">
    <property type="entry name" value="HTH_20"/>
    <property type="match status" value="1"/>
</dbReference>
<dbReference type="Proteomes" id="UP000622580">
    <property type="component" value="Unassembled WGS sequence"/>
</dbReference>
<dbReference type="Gene3D" id="1.10.10.10">
    <property type="entry name" value="Winged helix-like DNA-binding domain superfamily/Winged helix DNA-binding domain"/>
    <property type="match status" value="1"/>
</dbReference>
<gene>
    <name evidence="2" type="ORF">JKL49_09275</name>
</gene>
<dbReference type="AlphaFoldDB" id="A0A941HWT0"/>
<sequence length="109" mass="12373">MSTDDADDLVFKALADRRRREILDRLKAGPRTTGELCAHFEGALDRCTVMQHIGVLERAELIIARREGRARWNYLNAGPVKAISDRWISPYATHAVELLASLKRDLEKT</sequence>